<dbReference type="Pfam" id="PF13649">
    <property type="entry name" value="Methyltransf_25"/>
    <property type="match status" value="1"/>
</dbReference>
<dbReference type="Gene3D" id="3.40.50.150">
    <property type="entry name" value="Vaccinia Virus protein VP39"/>
    <property type="match status" value="1"/>
</dbReference>
<organism evidence="4 5">
    <name type="scientific">Winogradskyella marina</name>
    <dbReference type="NCBI Taxonomy" id="2785530"/>
    <lineage>
        <taxon>Bacteria</taxon>
        <taxon>Pseudomonadati</taxon>
        <taxon>Bacteroidota</taxon>
        <taxon>Flavobacteriia</taxon>
        <taxon>Flavobacteriales</taxon>
        <taxon>Flavobacteriaceae</taxon>
        <taxon>Winogradskyella</taxon>
    </lineage>
</organism>
<dbReference type="RefSeq" id="WP_195870714.1">
    <property type="nucleotide sequence ID" value="NZ_JADOET010000003.1"/>
</dbReference>
<dbReference type="GO" id="GO:0032259">
    <property type="term" value="P:methylation"/>
    <property type="evidence" value="ECO:0007669"/>
    <property type="project" value="UniProtKB-KW"/>
</dbReference>
<evidence type="ECO:0000313" key="5">
    <source>
        <dbReference type="Proteomes" id="UP000611215"/>
    </source>
</evidence>
<feature type="domain" description="Methyltransferase" evidence="3">
    <location>
        <begin position="47"/>
        <end position="138"/>
    </location>
</feature>
<dbReference type="CDD" id="cd02440">
    <property type="entry name" value="AdoMet_MTases"/>
    <property type="match status" value="1"/>
</dbReference>
<dbReference type="PANTHER" id="PTHR43861">
    <property type="entry name" value="TRANS-ACONITATE 2-METHYLTRANSFERASE-RELATED"/>
    <property type="match status" value="1"/>
</dbReference>
<dbReference type="InterPro" id="IPR029063">
    <property type="entry name" value="SAM-dependent_MTases_sf"/>
</dbReference>
<reference evidence="4 5" key="1">
    <citation type="submission" date="2020-11" db="EMBL/GenBank/DDBJ databases">
        <title>Winogradskyella marina sp. nov., isolated from marine sediment.</title>
        <authorList>
            <person name="Bo J."/>
            <person name="Wang S."/>
            <person name="Song X."/>
            <person name="Du Z."/>
        </authorList>
    </citation>
    <scope>NUCLEOTIDE SEQUENCE [LARGE SCALE GENOMIC DNA]</scope>
    <source>
        <strain evidence="4 5">F6397</strain>
    </source>
</reference>
<evidence type="ECO:0000259" key="3">
    <source>
        <dbReference type="Pfam" id="PF13649"/>
    </source>
</evidence>
<gene>
    <name evidence="4" type="ORF">ITJ86_06010</name>
</gene>
<comment type="caution">
    <text evidence="4">The sequence shown here is derived from an EMBL/GenBank/DDBJ whole genome shotgun (WGS) entry which is preliminary data.</text>
</comment>
<evidence type="ECO:0000313" key="4">
    <source>
        <dbReference type="EMBL" id="MBF8149442.1"/>
    </source>
</evidence>
<keyword evidence="2" id="KW-0808">Transferase</keyword>
<evidence type="ECO:0000256" key="1">
    <source>
        <dbReference type="ARBA" id="ARBA00022603"/>
    </source>
</evidence>
<dbReference type="PANTHER" id="PTHR43861:SF1">
    <property type="entry name" value="TRANS-ACONITATE 2-METHYLTRANSFERASE"/>
    <property type="match status" value="1"/>
</dbReference>
<dbReference type="InterPro" id="IPR041698">
    <property type="entry name" value="Methyltransf_25"/>
</dbReference>
<dbReference type="EMBL" id="JADOET010000003">
    <property type="protein sequence ID" value="MBF8149442.1"/>
    <property type="molecule type" value="Genomic_DNA"/>
</dbReference>
<dbReference type="SUPFAM" id="SSF53335">
    <property type="entry name" value="S-adenosyl-L-methionine-dependent methyltransferases"/>
    <property type="match status" value="1"/>
</dbReference>
<name>A0ABS0EIQ2_9FLAO</name>
<keyword evidence="5" id="KW-1185">Reference proteome</keyword>
<sequence>MDKHDETFETWNNIASIYQDKFMNLDLYDDTYDYICDSITVSNAKLLEIGCGPGNITKYLLSKRPDFDILGIDIAPNMIEFAKKNNPRANFAVMDSRQINTLPTKYDGIIAGFCLPYLSQHESNKLISDAYNGLNENGLIYLSFVEGNPKKSHFKVSDFGRVYFQFHNLEDLINQLKKSKFNTIKTFNIKFKKSESEFETHTVLTARKKKMT</sequence>
<keyword evidence="1 4" id="KW-0489">Methyltransferase</keyword>
<accession>A0ABS0EIQ2</accession>
<proteinExistence type="predicted"/>
<evidence type="ECO:0000256" key="2">
    <source>
        <dbReference type="ARBA" id="ARBA00022679"/>
    </source>
</evidence>
<protein>
    <submittedName>
        <fullName evidence="4">Methyltransferase domain-containing protein</fullName>
    </submittedName>
</protein>
<dbReference type="Proteomes" id="UP000611215">
    <property type="component" value="Unassembled WGS sequence"/>
</dbReference>
<dbReference type="GO" id="GO:0008168">
    <property type="term" value="F:methyltransferase activity"/>
    <property type="evidence" value="ECO:0007669"/>
    <property type="project" value="UniProtKB-KW"/>
</dbReference>